<dbReference type="RefSeq" id="WP_021330419.1">
    <property type="nucleotide sequence ID" value="NZ_AUZJ01000037.1"/>
</dbReference>
<protein>
    <submittedName>
        <fullName evidence="4">Sporulation and cell division repeat domain protein</fullName>
    </submittedName>
</protein>
<feature type="domain" description="SPOR" evidence="3">
    <location>
        <begin position="306"/>
        <end position="378"/>
    </location>
</feature>
<dbReference type="GO" id="GO:0042834">
    <property type="term" value="F:peptidoglycan binding"/>
    <property type="evidence" value="ECO:0007669"/>
    <property type="project" value="InterPro"/>
</dbReference>
<keyword evidence="4" id="KW-0131">Cell cycle</keyword>
<keyword evidence="2" id="KW-0732">Signal</keyword>
<evidence type="ECO:0000313" key="5">
    <source>
        <dbReference type="EMBL" id="ERK00124.1"/>
    </source>
</evidence>
<evidence type="ECO:0000313" key="7">
    <source>
        <dbReference type="Proteomes" id="UP000016646"/>
    </source>
</evidence>
<keyword evidence="7" id="KW-1185">Reference proteome</keyword>
<proteinExistence type="predicted"/>
<keyword evidence="4" id="KW-0132">Cell division</keyword>
<evidence type="ECO:0000313" key="6">
    <source>
        <dbReference type="Proteomes" id="UP000016412"/>
    </source>
</evidence>
<feature type="compositionally biased region" description="Low complexity" evidence="1">
    <location>
        <begin position="297"/>
        <end position="308"/>
    </location>
</feature>
<feature type="region of interest" description="Disordered" evidence="1">
    <location>
        <begin position="249"/>
        <end position="308"/>
    </location>
</feature>
<dbReference type="PROSITE" id="PS51724">
    <property type="entry name" value="SPOR"/>
    <property type="match status" value="1"/>
</dbReference>
<reference evidence="6 7" key="1">
    <citation type="submission" date="2013-08" db="EMBL/GenBank/DDBJ databases">
        <authorList>
            <person name="Durkin A.S."/>
            <person name="Haft D.R."/>
            <person name="McCorrison J."/>
            <person name="Torralba M."/>
            <person name="Gillis M."/>
            <person name="Haft D.H."/>
            <person name="Methe B."/>
            <person name="Sutton G."/>
            <person name="Nelson K.E."/>
        </authorList>
    </citation>
    <scope>NUCLEOTIDE SEQUENCE [LARGE SCALE GENOMIC DNA]</scope>
    <source>
        <strain evidence="5 7">ATCC 35536</strain>
        <strain evidence="4 6">VPI DR56BR1116</strain>
    </source>
</reference>
<dbReference type="PATRIC" id="fig|1125725.3.peg.1405"/>
<dbReference type="GO" id="GO:0051301">
    <property type="term" value="P:cell division"/>
    <property type="evidence" value="ECO:0007669"/>
    <property type="project" value="UniProtKB-KW"/>
</dbReference>
<dbReference type="InterPro" id="IPR007730">
    <property type="entry name" value="SPOR-like_dom"/>
</dbReference>
<name>U1FMI7_TRESO</name>
<dbReference type="eggNOG" id="ENOG5032KME">
    <property type="taxonomic scope" value="Bacteria"/>
</dbReference>
<dbReference type="EMBL" id="AVQI01000068">
    <property type="protein sequence ID" value="ERK00124.1"/>
    <property type="molecule type" value="Genomic_DNA"/>
</dbReference>
<dbReference type="SUPFAM" id="SSF110997">
    <property type="entry name" value="Sporulation related repeat"/>
    <property type="match status" value="1"/>
</dbReference>
<dbReference type="EMBL" id="AUZJ01000037">
    <property type="protein sequence ID" value="ERF60636.1"/>
    <property type="molecule type" value="Genomic_DNA"/>
</dbReference>
<feature type="compositionally biased region" description="Polar residues" evidence="1">
    <location>
        <begin position="269"/>
        <end position="288"/>
    </location>
</feature>
<evidence type="ECO:0000313" key="4">
    <source>
        <dbReference type="EMBL" id="ERF60636.1"/>
    </source>
</evidence>
<comment type="caution">
    <text evidence="4">The sequence shown here is derived from an EMBL/GenBank/DDBJ whole genome shotgun (WGS) entry which is preliminary data.</text>
</comment>
<evidence type="ECO:0000259" key="3">
    <source>
        <dbReference type="PROSITE" id="PS51724"/>
    </source>
</evidence>
<organism evidence="4 6">
    <name type="scientific">Treponema socranskii subsp. socranskii VPI DR56BR1116 = ATCC 35536</name>
    <dbReference type="NCBI Taxonomy" id="1125725"/>
    <lineage>
        <taxon>Bacteria</taxon>
        <taxon>Pseudomonadati</taxon>
        <taxon>Spirochaetota</taxon>
        <taxon>Spirochaetia</taxon>
        <taxon>Spirochaetales</taxon>
        <taxon>Treponemataceae</taxon>
        <taxon>Treponema</taxon>
    </lineage>
</organism>
<feature type="chain" id="PRO_5004611919" evidence="2">
    <location>
        <begin position="22"/>
        <end position="378"/>
    </location>
</feature>
<dbReference type="AlphaFoldDB" id="U1FMI7"/>
<evidence type="ECO:0000256" key="2">
    <source>
        <dbReference type="SAM" id="SignalP"/>
    </source>
</evidence>
<dbReference type="Proteomes" id="UP000016646">
    <property type="component" value="Unassembled WGS sequence"/>
</dbReference>
<sequence>MKRVRRSFAVLLLIFFTPLAADEAQSLTARAVADAAAAKPNVDASIAYIAENLPKVSDPKEKRALYAFFGSLQEQLARFDDARASYAAAAAIRAGDADRMPKKSSEQLVLDAVRCALSSGDYTTAECYLNSAVRNSADEAIQARIKLYALWADLCRANVSADLDESVVMLKAYVSFKSMASVKPAVLLTLWYLTGDASYAAALKKEFPASLETGIVKGGVQLLPAPFWYFLPRKEAALPEIDSGGAEKIASTEKDAGAAVPQKTESKENSGQSQSVQNVAAGSESSGAPKTRTGDEQGQSAAAAQGGGSSLRRLQLGLFREKANADRLVAALKDKGFTAAVTTETRASGTTYYIVAVDETDGSIGDKLRTAGFEFYPL</sequence>
<gene>
    <name evidence="5" type="ORF">HMPREF0860_2118</name>
    <name evidence="4" type="ORF">HMPREF1325_0300</name>
</gene>
<dbReference type="InterPro" id="IPR036680">
    <property type="entry name" value="SPOR-like_sf"/>
</dbReference>
<accession>U1FMI7</accession>
<dbReference type="Gene3D" id="3.30.70.1070">
    <property type="entry name" value="Sporulation related repeat"/>
    <property type="match status" value="1"/>
</dbReference>
<dbReference type="Pfam" id="PF05036">
    <property type="entry name" value="SPOR"/>
    <property type="match status" value="1"/>
</dbReference>
<dbReference type="Proteomes" id="UP000016412">
    <property type="component" value="Unassembled WGS sequence"/>
</dbReference>
<dbReference type="OrthoDB" id="359451at2"/>
<feature type="signal peptide" evidence="2">
    <location>
        <begin position="1"/>
        <end position="21"/>
    </location>
</feature>
<dbReference type="STRING" id="1125725.HMPREF1325_0300"/>
<evidence type="ECO:0000256" key="1">
    <source>
        <dbReference type="SAM" id="MobiDB-lite"/>
    </source>
</evidence>